<dbReference type="EMBL" id="NKXS01001533">
    <property type="protein sequence ID" value="PIN18073.1"/>
    <property type="molecule type" value="Genomic_DNA"/>
</dbReference>
<dbReference type="PANTHER" id="PTHR45662">
    <property type="entry name" value="PHOSPHATIDYLINOSITIDE PHOSPHATASE SAC1"/>
    <property type="match status" value="1"/>
</dbReference>
<keyword evidence="2" id="KW-0378">Hydrolase</keyword>
<name>A0A2G9HKW3_9LAMI</name>
<dbReference type="AlphaFoldDB" id="A0A2G9HKW3"/>
<dbReference type="STRING" id="429701.A0A2G9HKW3"/>
<sequence length="143" mass="16637">MWRRGANLEGDTANFIETEQLLEYDGHISSFLQVRGSIPLLWEQIVDLSYKPRLNIINHDQTPKVVEHHFNDLLQRYRGCVAVDLTDKHGDEGLLSNAYTEEMQKLPNVRYISFDFHQSCGNGNFDNMKLLYDEISEDFEKQG</sequence>
<dbReference type="PANTHER" id="PTHR45662:SF10">
    <property type="entry name" value="PHOSPHOINOSITIDE PHOSPHATASE SAC8"/>
    <property type="match status" value="1"/>
</dbReference>
<dbReference type="GO" id="GO:0043812">
    <property type="term" value="F:phosphatidylinositol-4-phosphate phosphatase activity"/>
    <property type="evidence" value="ECO:0007669"/>
    <property type="project" value="TreeGrafter"/>
</dbReference>
<organism evidence="2 3">
    <name type="scientific">Handroanthus impetiginosus</name>
    <dbReference type="NCBI Taxonomy" id="429701"/>
    <lineage>
        <taxon>Eukaryota</taxon>
        <taxon>Viridiplantae</taxon>
        <taxon>Streptophyta</taxon>
        <taxon>Embryophyta</taxon>
        <taxon>Tracheophyta</taxon>
        <taxon>Spermatophyta</taxon>
        <taxon>Magnoliopsida</taxon>
        <taxon>eudicotyledons</taxon>
        <taxon>Gunneridae</taxon>
        <taxon>Pentapetalae</taxon>
        <taxon>asterids</taxon>
        <taxon>lamiids</taxon>
        <taxon>Lamiales</taxon>
        <taxon>Bignoniaceae</taxon>
        <taxon>Crescentiina</taxon>
        <taxon>Tabebuia alliance</taxon>
        <taxon>Handroanthus</taxon>
    </lineage>
</organism>
<protein>
    <submittedName>
        <fullName evidence="2">Phosphatidylinositol-3,4-bisphosphate 4-phosphatase</fullName>
        <ecNumber evidence="2">3.1.3.66</ecNumber>
    </submittedName>
</protein>
<gene>
    <name evidence="2" type="ORF">CDL12_09268</name>
</gene>
<dbReference type="OrthoDB" id="405996at2759"/>
<proteinExistence type="predicted"/>
<reference evidence="3" key="1">
    <citation type="journal article" date="2018" name="Gigascience">
        <title>Genome assembly of the Pink Ipe (Handroanthus impetiginosus, Bignoniaceae), a highly valued, ecologically keystone Neotropical timber forest tree.</title>
        <authorList>
            <person name="Silva-Junior O.B."/>
            <person name="Grattapaglia D."/>
            <person name="Novaes E."/>
            <person name="Collevatti R.G."/>
        </authorList>
    </citation>
    <scope>NUCLEOTIDE SEQUENCE [LARGE SCALE GENOMIC DNA]</scope>
    <source>
        <strain evidence="3">cv. UFG-1</strain>
    </source>
</reference>
<keyword evidence="3" id="KW-1185">Reference proteome</keyword>
<dbReference type="GO" id="GO:0016316">
    <property type="term" value="F:phosphatidylinositol-3,4-bisphosphate 4-phosphatase activity"/>
    <property type="evidence" value="ECO:0007669"/>
    <property type="project" value="UniProtKB-EC"/>
</dbReference>
<dbReference type="InterPro" id="IPR002013">
    <property type="entry name" value="SAC_dom"/>
</dbReference>
<dbReference type="PROSITE" id="PS50275">
    <property type="entry name" value="SAC"/>
    <property type="match status" value="1"/>
</dbReference>
<dbReference type="EC" id="3.1.3.66" evidence="2"/>
<dbReference type="Pfam" id="PF02383">
    <property type="entry name" value="Syja_N"/>
    <property type="match status" value="1"/>
</dbReference>
<feature type="domain" description="SAC" evidence="1">
    <location>
        <begin position="1"/>
        <end position="143"/>
    </location>
</feature>
<dbReference type="GO" id="GO:0005783">
    <property type="term" value="C:endoplasmic reticulum"/>
    <property type="evidence" value="ECO:0007669"/>
    <property type="project" value="TreeGrafter"/>
</dbReference>
<evidence type="ECO:0000259" key="1">
    <source>
        <dbReference type="PROSITE" id="PS50275"/>
    </source>
</evidence>
<evidence type="ECO:0000313" key="2">
    <source>
        <dbReference type="EMBL" id="PIN18073.1"/>
    </source>
</evidence>
<accession>A0A2G9HKW3</accession>
<comment type="caution">
    <text evidence="2">The sequence shown here is derived from an EMBL/GenBank/DDBJ whole genome shotgun (WGS) entry which is preliminary data.</text>
</comment>
<dbReference type="Proteomes" id="UP000231279">
    <property type="component" value="Unassembled WGS sequence"/>
</dbReference>
<dbReference type="GO" id="GO:0046856">
    <property type="term" value="P:phosphatidylinositol dephosphorylation"/>
    <property type="evidence" value="ECO:0007669"/>
    <property type="project" value="TreeGrafter"/>
</dbReference>
<evidence type="ECO:0000313" key="3">
    <source>
        <dbReference type="Proteomes" id="UP000231279"/>
    </source>
</evidence>